<keyword evidence="3" id="KW-1185">Reference proteome</keyword>
<reference evidence="2 3" key="1">
    <citation type="submission" date="2019-03" db="EMBL/GenBank/DDBJ databases">
        <title>First draft genome of Liparis tanakae, snailfish: a comprehensive survey of snailfish specific genes.</title>
        <authorList>
            <person name="Kim W."/>
            <person name="Song I."/>
            <person name="Jeong J.-H."/>
            <person name="Kim D."/>
            <person name="Kim S."/>
            <person name="Ryu S."/>
            <person name="Song J.Y."/>
            <person name="Lee S.K."/>
        </authorList>
    </citation>
    <scope>NUCLEOTIDE SEQUENCE [LARGE SCALE GENOMIC DNA]</scope>
    <source>
        <tissue evidence="2">Muscle</tissue>
    </source>
</reference>
<name>A0A4Z2IXL0_9TELE</name>
<evidence type="ECO:0000256" key="1">
    <source>
        <dbReference type="SAM" id="MobiDB-lite"/>
    </source>
</evidence>
<evidence type="ECO:0000313" key="2">
    <source>
        <dbReference type="EMBL" id="TNN81993.1"/>
    </source>
</evidence>
<dbReference type="EMBL" id="SRLO01000042">
    <property type="protein sequence ID" value="TNN81993.1"/>
    <property type="molecule type" value="Genomic_DNA"/>
</dbReference>
<sequence>MALFSGAAISEPSSCGGGGSLSESTNDNTVLKLKNISEYQVLPLGSGLRLQETLSPVADEAWQRTAAAFNTD</sequence>
<organism evidence="2 3">
    <name type="scientific">Liparis tanakae</name>
    <name type="common">Tanaka's snailfish</name>
    <dbReference type="NCBI Taxonomy" id="230148"/>
    <lineage>
        <taxon>Eukaryota</taxon>
        <taxon>Metazoa</taxon>
        <taxon>Chordata</taxon>
        <taxon>Craniata</taxon>
        <taxon>Vertebrata</taxon>
        <taxon>Euteleostomi</taxon>
        <taxon>Actinopterygii</taxon>
        <taxon>Neopterygii</taxon>
        <taxon>Teleostei</taxon>
        <taxon>Neoteleostei</taxon>
        <taxon>Acanthomorphata</taxon>
        <taxon>Eupercaria</taxon>
        <taxon>Perciformes</taxon>
        <taxon>Cottioidei</taxon>
        <taxon>Cottales</taxon>
        <taxon>Liparidae</taxon>
        <taxon>Liparis</taxon>
    </lineage>
</organism>
<comment type="caution">
    <text evidence="2">The sequence shown here is derived from an EMBL/GenBank/DDBJ whole genome shotgun (WGS) entry which is preliminary data.</text>
</comment>
<accession>A0A4Z2IXL0</accession>
<dbReference type="AlphaFoldDB" id="A0A4Z2IXL0"/>
<proteinExistence type="predicted"/>
<protein>
    <submittedName>
        <fullName evidence="2">Uncharacterized protein</fullName>
    </submittedName>
</protein>
<feature type="region of interest" description="Disordered" evidence="1">
    <location>
        <begin position="1"/>
        <end position="24"/>
    </location>
</feature>
<evidence type="ECO:0000313" key="3">
    <source>
        <dbReference type="Proteomes" id="UP000314294"/>
    </source>
</evidence>
<gene>
    <name evidence="2" type="ORF">EYF80_007639</name>
</gene>
<dbReference type="Proteomes" id="UP000314294">
    <property type="component" value="Unassembled WGS sequence"/>
</dbReference>